<dbReference type="EMBL" id="JBICBT010001067">
    <property type="protein sequence ID" value="KAL3084889.1"/>
    <property type="molecule type" value="Genomic_DNA"/>
</dbReference>
<protein>
    <recommendedName>
        <fullName evidence="3">DNA-directed DNA polymerase</fullName>
    </recommendedName>
</protein>
<dbReference type="Proteomes" id="UP001620626">
    <property type="component" value="Unassembled WGS sequence"/>
</dbReference>
<dbReference type="GO" id="GO:0006281">
    <property type="term" value="P:DNA repair"/>
    <property type="evidence" value="ECO:0007669"/>
    <property type="project" value="UniProtKB-ARBA"/>
</dbReference>
<dbReference type="AlphaFoldDB" id="A0ABD2IYA0"/>
<evidence type="ECO:0008006" key="3">
    <source>
        <dbReference type="Google" id="ProtNLM"/>
    </source>
</evidence>
<dbReference type="InterPro" id="IPR011335">
    <property type="entry name" value="Restrct_endonuc-II-like"/>
</dbReference>
<keyword evidence="2" id="KW-1185">Reference proteome</keyword>
<evidence type="ECO:0000313" key="1">
    <source>
        <dbReference type="EMBL" id="KAL3084889.1"/>
    </source>
</evidence>
<organism evidence="1 2">
    <name type="scientific">Heterodera trifolii</name>
    <dbReference type="NCBI Taxonomy" id="157864"/>
    <lineage>
        <taxon>Eukaryota</taxon>
        <taxon>Metazoa</taxon>
        <taxon>Ecdysozoa</taxon>
        <taxon>Nematoda</taxon>
        <taxon>Chromadorea</taxon>
        <taxon>Rhabditida</taxon>
        <taxon>Tylenchina</taxon>
        <taxon>Tylenchomorpha</taxon>
        <taxon>Tylenchoidea</taxon>
        <taxon>Heteroderidae</taxon>
        <taxon>Heteroderinae</taxon>
        <taxon>Heterodera</taxon>
    </lineage>
</organism>
<gene>
    <name evidence="1" type="ORF">niasHT_038662</name>
</gene>
<accession>A0ABD2IYA0</accession>
<evidence type="ECO:0000313" key="2">
    <source>
        <dbReference type="Proteomes" id="UP001620626"/>
    </source>
</evidence>
<dbReference type="Gene3D" id="3.40.960.10">
    <property type="entry name" value="VSR Endonuclease"/>
    <property type="match status" value="1"/>
</dbReference>
<proteinExistence type="predicted"/>
<reference evidence="1 2" key="1">
    <citation type="submission" date="2024-10" db="EMBL/GenBank/DDBJ databases">
        <authorList>
            <person name="Kim D."/>
        </authorList>
    </citation>
    <scope>NUCLEOTIDE SEQUENCE [LARGE SCALE GENOMIC DNA]</scope>
    <source>
        <strain evidence="1">BH-2024</strain>
    </source>
</reference>
<dbReference type="SUPFAM" id="SSF52980">
    <property type="entry name" value="Restriction endonuclease-like"/>
    <property type="match status" value="1"/>
</dbReference>
<name>A0ABD2IYA0_9BILA</name>
<comment type="caution">
    <text evidence="1">The sequence shown here is derived from an EMBL/GenBank/DDBJ whole genome shotgun (WGS) entry which is preliminary data.</text>
</comment>
<sequence length="305" mass="34678">MGLDVEDKPFFHHLANRPENYGREIHPTPDEYLANGMMPGKRRQFDEWYAAHRQEPFRLDEALASYCTNDISRRQEYIDGIDDKRKPRRHRRTARVHDHRRSVYGGISALIICPLNIWPSSLSAEHGVEVQTAHSAGGEKRIGPYSLDGWIEAEGRAIEVNGCTWHGCKKCYPNDNLLLHNGKTAGQVRERDAKRMEYLRARVNRVDVYWECKITSRLERSKAMRKSFATYVDDGPLWGGQARRTTLSALALLQSLGSAAPRKSMVAVLACEDVDDQTVLSVVHHLMPKNTRVEGCARMTVVNTP</sequence>